<protein>
    <recommendedName>
        <fullName evidence="2">CID domain-containing protein</fullName>
    </recommendedName>
</protein>
<dbReference type="GeneID" id="37020229"/>
<accession>A0A316VKY2</accession>
<keyword evidence="4" id="KW-1185">Reference proteome</keyword>
<dbReference type="STRING" id="1280837.A0A316VKY2"/>
<feature type="compositionally biased region" description="Basic and acidic residues" evidence="1">
    <location>
        <begin position="324"/>
        <end position="350"/>
    </location>
</feature>
<feature type="region of interest" description="Disordered" evidence="1">
    <location>
        <begin position="223"/>
        <end position="245"/>
    </location>
</feature>
<dbReference type="RefSeq" id="XP_025358564.1">
    <property type="nucleotide sequence ID" value="XM_025498448.1"/>
</dbReference>
<dbReference type="InParanoid" id="A0A316VKY2"/>
<dbReference type="Pfam" id="PF12243">
    <property type="entry name" value="CTK3"/>
    <property type="match status" value="1"/>
</dbReference>
<dbReference type="InterPro" id="IPR024638">
    <property type="entry name" value="Ctk3_N"/>
</dbReference>
<feature type="compositionally biased region" description="Basic residues" evidence="1">
    <location>
        <begin position="382"/>
        <end position="394"/>
    </location>
</feature>
<dbReference type="Gene3D" id="1.25.40.90">
    <property type="match status" value="1"/>
</dbReference>
<organism evidence="3 4">
    <name type="scientific">Meira miltonrushii</name>
    <dbReference type="NCBI Taxonomy" id="1280837"/>
    <lineage>
        <taxon>Eukaryota</taxon>
        <taxon>Fungi</taxon>
        <taxon>Dikarya</taxon>
        <taxon>Basidiomycota</taxon>
        <taxon>Ustilaginomycotina</taxon>
        <taxon>Exobasidiomycetes</taxon>
        <taxon>Exobasidiales</taxon>
        <taxon>Brachybasidiaceae</taxon>
        <taxon>Meira</taxon>
    </lineage>
</organism>
<dbReference type="EMBL" id="KZ819602">
    <property type="protein sequence ID" value="PWN38262.1"/>
    <property type="molecule type" value="Genomic_DNA"/>
</dbReference>
<dbReference type="InterPro" id="IPR008942">
    <property type="entry name" value="ENTH_VHS"/>
</dbReference>
<evidence type="ECO:0000313" key="3">
    <source>
        <dbReference type="EMBL" id="PWN38262.1"/>
    </source>
</evidence>
<name>A0A316VKY2_9BASI</name>
<evidence type="ECO:0000259" key="2">
    <source>
        <dbReference type="PROSITE" id="PS51391"/>
    </source>
</evidence>
<sequence length="394" mass="44967">MDVFQIRLDCIALVKKINASQQAIAKVVDFAVKYASVAADDVWDCIITECEKASLNTKLNILFLLDALLLSIVDPVGYSSFSDPGSSSTKLEGSSSSNSSITASTYLTLASRDLGRIVHSVVPKEDWDAVRMNATDTQKVLSSWKRVGMFDLAGIDASIHELQIRKEALSKLPSSSHTRFSKQDTLRRIEEDRERHKRLRERVWILPAKSFADAVPQRAIPASNKPALSSAKKIEGAKAASSSTTKPDALNIEFDDMWESVSDLNEDDYDKMQDIDRKWWGSVPFHEKQLTMEKERLVANQPDVTIEQDDERKRRRSTELEEQTTPKRKNDQDDERKDYSDRKSRDDRPPPNRWRKIGPSHHSEGDNKSSTSRGGSYENNWKRRNNNQNRRNRW</sequence>
<gene>
    <name evidence="3" type="ORF">FA14DRAFT_159909</name>
</gene>
<dbReference type="InterPro" id="IPR006569">
    <property type="entry name" value="CID_dom"/>
</dbReference>
<dbReference type="GO" id="GO:0045943">
    <property type="term" value="P:positive regulation of transcription by RNA polymerase I"/>
    <property type="evidence" value="ECO:0007669"/>
    <property type="project" value="TreeGrafter"/>
</dbReference>
<dbReference type="Pfam" id="PF12350">
    <property type="entry name" value="CTK3_C"/>
    <property type="match status" value="1"/>
</dbReference>
<dbReference type="GO" id="GO:0070692">
    <property type="term" value="C:CTDK-1 complex"/>
    <property type="evidence" value="ECO:0007669"/>
    <property type="project" value="InterPro"/>
</dbReference>
<feature type="region of interest" description="Disordered" evidence="1">
    <location>
        <begin position="294"/>
        <end position="394"/>
    </location>
</feature>
<dbReference type="InterPro" id="IPR024637">
    <property type="entry name" value="Ctk3_C"/>
</dbReference>
<dbReference type="AlphaFoldDB" id="A0A316VKY2"/>
<feature type="domain" description="CID" evidence="2">
    <location>
        <begin position="2"/>
        <end position="166"/>
    </location>
</feature>
<dbReference type="PANTHER" id="PTHR28291:SF1">
    <property type="entry name" value="CTD KINASE SUBUNIT GAMMA"/>
    <property type="match status" value="1"/>
</dbReference>
<dbReference type="PANTHER" id="PTHR28291">
    <property type="entry name" value="CTD KINASE SUBUNIT GAMMA"/>
    <property type="match status" value="1"/>
</dbReference>
<dbReference type="PROSITE" id="PS51391">
    <property type="entry name" value="CID"/>
    <property type="match status" value="1"/>
</dbReference>
<proteinExistence type="predicted"/>
<dbReference type="InterPro" id="IPR042326">
    <property type="entry name" value="Ctk3"/>
</dbReference>
<dbReference type="GO" id="GO:0032786">
    <property type="term" value="P:positive regulation of DNA-templated transcription, elongation"/>
    <property type="evidence" value="ECO:0007669"/>
    <property type="project" value="InterPro"/>
</dbReference>
<dbReference type="Proteomes" id="UP000245771">
    <property type="component" value="Unassembled WGS sequence"/>
</dbReference>
<feature type="compositionally biased region" description="Polar residues" evidence="1">
    <location>
        <begin position="368"/>
        <end position="378"/>
    </location>
</feature>
<reference evidence="3 4" key="1">
    <citation type="journal article" date="2018" name="Mol. Biol. Evol.">
        <title>Broad Genomic Sampling Reveals a Smut Pathogenic Ancestry of the Fungal Clade Ustilaginomycotina.</title>
        <authorList>
            <person name="Kijpornyongpan T."/>
            <person name="Mondo S.J."/>
            <person name="Barry K."/>
            <person name="Sandor L."/>
            <person name="Lee J."/>
            <person name="Lipzen A."/>
            <person name="Pangilinan J."/>
            <person name="LaButti K."/>
            <person name="Hainaut M."/>
            <person name="Henrissat B."/>
            <person name="Grigoriev I.V."/>
            <person name="Spatafora J.W."/>
            <person name="Aime M.C."/>
        </authorList>
    </citation>
    <scope>NUCLEOTIDE SEQUENCE [LARGE SCALE GENOMIC DNA]</scope>
    <source>
        <strain evidence="3 4">MCA 3882</strain>
    </source>
</reference>
<dbReference type="OrthoDB" id="21266at2759"/>
<evidence type="ECO:0000256" key="1">
    <source>
        <dbReference type="SAM" id="MobiDB-lite"/>
    </source>
</evidence>
<evidence type="ECO:0000313" key="4">
    <source>
        <dbReference type="Proteomes" id="UP000245771"/>
    </source>
</evidence>